<dbReference type="PANTHER" id="PTHR11138:SF5">
    <property type="entry name" value="METHIONYL-TRNA FORMYLTRANSFERASE, MITOCHONDRIAL"/>
    <property type="match status" value="1"/>
</dbReference>
<dbReference type="InterPro" id="IPR036477">
    <property type="entry name" value="Formyl_transf_N_sf"/>
</dbReference>
<feature type="binding site" evidence="8">
    <location>
        <begin position="109"/>
        <end position="112"/>
    </location>
    <ligand>
        <name>(6S)-5,6,7,8-tetrahydrofolate</name>
        <dbReference type="ChEBI" id="CHEBI:57453"/>
    </ligand>
</feature>
<dbReference type="InterPro" id="IPR005793">
    <property type="entry name" value="Formyl_trans_C"/>
</dbReference>
<evidence type="ECO:0000259" key="10">
    <source>
        <dbReference type="Pfam" id="PF00551"/>
    </source>
</evidence>
<dbReference type="InterPro" id="IPR044135">
    <property type="entry name" value="Met-tRNA-FMT_C"/>
</dbReference>
<keyword evidence="5 8" id="KW-0808">Transferase</keyword>
<dbReference type="FunFam" id="3.40.50.12230:FF:000001">
    <property type="entry name" value="Methionyl-tRNA formyltransferase"/>
    <property type="match status" value="1"/>
</dbReference>
<evidence type="ECO:0000313" key="12">
    <source>
        <dbReference type="EMBL" id="MBK8891657.1"/>
    </source>
</evidence>
<dbReference type="AlphaFoldDB" id="A0A9D7LWU0"/>
<evidence type="ECO:0000313" key="13">
    <source>
        <dbReference type="Proteomes" id="UP000808146"/>
    </source>
</evidence>
<evidence type="ECO:0000256" key="9">
    <source>
        <dbReference type="SAM" id="SignalP"/>
    </source>
</evidence>
<dbReference type="GO" id="GO:0005829">
    <property type="term" value="C:cytosol"/>
    <property type="evidence" value="ECO:0007669"/>
    <property type="project" value="TreeGrafter"/>
</dbReference>
<comment type="caution">
    <text evidence="12">The sequence shown here is derived from an EMBL/GenBank/DDBJ whole genome shotgun (WGS) entry which is preliminary data.</text>
</comment>
<dbReference type="SUPFAM" id="SSF50486">
    <property type="entry name" value="FMT C-terminal domain-like"/>
    <property type="match status" value="1"/>
</dbReference>
<dbReference type="CDD" id="cd08646">
    <property type="entry name" value="FMT_core_Met-tRNA-FMT_N"/>
    <property type="match status" value="1"/>
</dbReference>
<dbReference type="NCBIfam" id="TIGR00460">
    <property type="entry name" value="fmt"/>
    <property type="match status" value="1"/>
</dbReference>
<organism evidence="12 13">
    <name type="scientific">Candidatus Dechloromonas phosphorivorans</name>
    <dbReference type="NCBI Taxonomy" id="2899244"/>
    <lineage>
        <taxon>Bacteria</taxon>
        <taxon>Pseudomonadati</taxon>
        <taxon>Pseudomonadota</taxon>
        <taxon>Betaproteobacteria</taxon>
        <taxon>Rhodocyclales</taxon>
        <taxon>Azonexaceae</taxon>
        <taxon>Dechloromonas</taxon>
    </lineage>
</organism>
<dbReference type="PANTHER" id="PTHR11138">
    <property type="entry name" value="METHIONYL-TRNA FORMYLTRANSFERASE"/>
    <property type="match status" value="1"/>
</dbReference>
<name>A0A9D7LWU0_9RHOO</name>
<reference evidence="12" key="1">
    <citation type="submission" date="2020-10" db="EMBL/GenBank/DDBJ databases">
        <title>Connecting structure to function with the recovery of over 1000 high-quality activated sludge metagenome-assembled genomes encoding full-length rRNA genes using long-read sequencing.</title>
        <authorList>
            <person name="Singleton C.M."/>
            <person name="Petriglieri F."/>
            <person name="Kristensen J.M."/>
            <person name="Kirkegaard R.H."/>
            <person name="Michaelsen T.Y."/>
            <person name="Andersen M.H."/>
            <person name="Karst S.M."/>
            <person name="Dueholm M.S."/>
            <person name="Nielsen P.H."/>
            <person name="Albertsen M."/>
        </authorList>
    </citation>
    <scope>NUCLEOTIDE SEQUENCE</scope>
    <source>
        <strain evidence="12">OdNE_18-Q3-R46-58_BAT3C.305</strain>
    </source>
</reference>
<evidence type="ECO:0000256" key="1">
    <source>
        <dbReference type="ARBA" id="ARBA00002606"/>
    </source>
</evidence>
<evidence type="ECO:0000256" key="5">
    <source>
        <dbReference type="ARBA" id="ARBA00022679"/>
    </source>
</evidence>
<protein>
    <recommendedName>
        <fullName evidence="4 8">Methionyl-tRNA formyltransferase</fullName>
        <ecNumber evidence="3 8">2.1.2.9</ecNumber>
    </recommendedName>
</protein>
<keyword evidence="9" id="KW-0732">Signal</keyword>
<evidence type="ECO:0000256" key="3">
    <source>
        <dbReference type="ARBA" id="ARBA00012261"/>
    </source>
</evidence>
<comment type="function">
    <text evidence="1 8">Attaches a formyl group to the free amino group of methionyl-tRNA(fMet). The formyl group appears to play a dual role in the initiator identity of N-formylmethionyl-tRNA by promoting its recognition by IF2 and preventing the misappropriation of this tRNA by the elongation apparatus.</text>
</comment>
<sequence length="307" mass="32367">MRVVFAGTPGFAALAMQAILAAGHEVPMVLTQPDRPAGRGMSLQRSAVKRLAMERGIEVFQPLTLKDVAAQARIAAELPDVMVVAAYGLILPQAALDTPRFGCINIHASLLPRWRGAAPIQRALLAGDRETGVCIMQMESGLDTGPVLLRGVCAIEPGDTSSTLHDRLADLGARLVVQALAGLPMPATPQPTEGVTYAVKLGKVEALIDWSRSAQDLDRHIRAFNPFPGAQARLGGQTVKLWHAMPVGGSGEKGRILSVDRNSIVVACGEGALAVSELQKAGGKRLAVREFLAGNALKAGDRFDLPA</sequence>
<dbReference type="EMBL" id="JADKBR010000018">
    <property type="protein sequence ID" value="MBK8891657.1"/>
    <property type="molecule type" value="Genomic_DNA"/>
</dbReference>
<evidence type="ECO:0000256" key="2">
    <source>
        <dbReference type="ARBA" id="ARBA00010699"/>
    </source>
</evidence>
<feature type="domain" description="Formyl transferase C-terminal" evidence="11">
    <location>
        <begin position="201"/>
        <end position="295"/>
    </location>
</feature>
<dbReference type="Gene3D" id="3.10.25.10">
    <property type="entry name" value="Formyl transferase, C-terminal domain"/>
    <property type="match status" value="1"/>
</dbReference>
<feature type="chain" id="PRO_5038779706" description="Methionyl-tRNA formyltransferase" evidence="9">
    <location>
        <begin position="22"/>
        <end position="307"/>
    </location>
</feature>
<dbReference type="InterPro" id="IPR002376">
    <property type="entry name" value="Formyl_transf_N"/>
</dbReference>
<dbReference type="Pfam" id="PF00551">
    <property type="entry name" value="Formyl_trans_N"/>
    <property type="match status" value="1"/>
</dbReference>
<dbReference type="SUPFAM" id="SSF53328">
    <property type="entry name" value="Formyltransferase"/>
    <property type="match status" value="1"/>
</dbReference>
<evidence type="ECO:0000256" key="8">
    <source>
        <dbReference type="HAMAP-Rule" id="MF_00182"/>
    </source>
</evidence>
<dbReference type="Proteomes" id="UP000808146">
    <property type="component" value="Unassembled WGS sequence"/>
</dbReference>
<evidence type="ECO:0000259" key="11">
    <source>
        <dbReference type="Pfam" id="PF02911"/>
    </source>
</evidence>
<feature type="domain" description="Formyl transferase N-terminal" evidence="10">
    <location>
        <begin position="1"/>
        <end position="180"/>
    </location>
</feature>
<feature type="signal peptide" evidence="9">
    <location>
        <begin position="1"/>
        <end position="21"/>
    </location>
</feature>
<comment type="catalytic activity">
    <reaction evidence="7 8">
        <text>L-methionyl-tRNA(fMet) + (6R)-10-formyltetrahydrofolate = N-formyl-L-methionyl-tRNA(fMet) + (6S)-5,6,7,8-tetrahydrofolate + H(+)</text>
        <dbReference type="Rhea" id="RHEA:24380"/>
        <dbReference type="Rhea" id="RHEA-COMP:9952"/>
        <dbReference type="Rhea" id="RHEA-COMP:9953"/>
        <dbReference type="ChEBI" id="CHEBI:15378"/>
        <dbReference type="ChEBI" id="CHEBI:57453"/>
        <dbReference type="ChEBI" id="CHEBI:78530"/>
        <dbReference type="ChEBI" id="CHEBI:78844"/>
        <dbReference type="ChEBI" id="CHEBI:195366"/>
        <dbReference type="EC" id="2.1.2.9"/>
    </reaction>
</comment>
<dbReference type="InterPro" id="IPR011034">
    <property type="entry name" value="Formyl_transferase-like_C_sf"/>
</dbReference>
<keyword evidence="6 8" id="KW-0648">Protein biosynthesis</keyword>
<gene>
    <name evidence="8" type="primary">fmt</name>
    <name evidence="12" type="ORF">IPN75_15395</name>
</gene>
<evidence type="ECO:0000256" key="6">
    <source>
        <dbReference type="ARBA" id="ARBA00022917"/>
    </source>
</evidence>
<evidence type="ECO:0000256" key="4">
    <source>
        <dbReference type="ARBA" id="ARBA00016014"/>
    </source>
</evidence>
<comment type="similarity">
    <text evidence="2 8">Belongs to the Fmt family.</text>
</comment>
<dbReference type="InterPro" id="IPR041711">
    <property type="entry name" value="Met-tRNA-FMT_N"/>
</dbReference>
<accession>A0A9D7LWU0</accession>
<dbReference type="GO" id="GO:0004479">
    <property type="term" value="F:methionyl-tRNA formyltransferase activity"/>
    <property type="evidence" value="ECO:0007669"/>
    <property type="project" value="UniProtKB-UniRule"/>
</dbReference>
<dbReference type="EC" id="2.1.2.9" evidence="3 8"/>
<dbReference type="InterPro" id="IPR005794">
    <property type="entry name" value="Fmt"/>
</dbReference>
<dbReference type="CDD" id="cd08704">
    <property type="entry name" value="Met_tRNA_FMT_C"/>
    <property type="match status" value="1"/>
</dbReference>
<dbReference type="HAMAP" id="MF_00182">
    <property type="entry name" value="Formyl_trans"/>
    <property type="match status" value="1"/>
</dbReference>
<proteinExistence type="inferred from homology"/>
<dbReference type="InterPro" id="IPR037022">
    <property type="entry name" value="Formyl_trans_C_sf"/>
</dbReference>
<dbReference type="Pfam" id="PF02911">
    <property type="entry name" value="Formyl_trans_C"/>
    <property type="match status" value="1"/>
</dbReference>
<evidence type="ECO:0000256" key="7">
    <source>
        <dbReference type="ARBA" id="ARBA00048558"/>
    </source>
</evidence>
<dbReference type="Gene3D" id="3.40.50.170">
    <property type="entry name" value="Formyl transferase, N-terminal domain"/>
    <property type="match status" value="1"/>
</dbReference>